<dbReference type="Proteomes" id="UP000054166">
    <property type="component" value="Unassembled WGS sequence"/>
</dbReference>
<dbReference type="STRING" id="765440.A0A0C3AFK5"/>
<evidence type="ECO:0000313" key="1">
    <source>
        <dbReference type="EMBL" id="KIM72573.1"/>
    </source>
</evidence>
<keyword evidence="2" id="KW-1185">Reference proteome</keyword>
<dbReference type="EMBL" id="KN833121">
    <property type="protein sequence ID" value="KIM72573.1"/>
    <property type="molecule type" value="Genomic_DNA"/>
</dbReference>
<reference evidence="1 2" key="1">
    <citation type="submission" date="2014-04" db="EMBL/GenBank/DDBJ databases">
        <authorList>
            <consortium name="DOE Joint Genome Institute"/>
            <person name="Kuo A."/>
            <person name="Tarkka M."/>
            <person name="Buscot F."/>
            <person name="Kohler A."/>
            <person name="Nagy L.G."/>
            <person name="Floudas D."/>
            <person name="Copeland A."/>
            <person name="Barry K.W."/>
            <person name="Cichocki N."/>
            <person name="Veneault-Fourrey C."/>
            <person name="LaButti K."/>
            <person name="Lindquist E.A."/>
            <person name="Lipzen A."/>
            <person name="Lundell T."/>
            <person name="Morin E."/>
            <person name="Murat C."/>
            <person name="Sun H."/>
            <person name="Tunlid A."/>
            <person name="Henrissat B."/>
            <person name="Grigoriev I.V."/>
            <person name="Hibbett D.S."/>
            <person name="Martin F."/>
            <person name="Nordberg H.P."/>
            <person name="Cantor M.N."/>
            <person name="Hua S.X."/>
        </authorList>
    </citation>
    <scope>NUCLEOTIDE SEQUENCE [LARGE SCALE GENOMIC DNA]</scope>
    <source>
        <strain evidence="1 2">F 1598</strain>
    </source>
</reference>
<evidence type="ECO:0000313" key="2">
    <source>
        <dbReference type="Proteomes" id="UP000054166"/>
    </source>
</evidence>
<reference evidence="2" key="2">
    <citation type="submission" date="2015-01" db="EMBL/GenBank/DDBJ databases">
        <title>Evolutionary Origins and Diversification of the Mycorrhizal Mutualists.</title>
        <authorList>
            <consortium name="DOE Joint Genome Institute"/>
            <consortium name="Mycorrhizal Genomics Consortium"/>
            <person name="Kohler A."/>
            <person name="Kuo A."/>
            <person name="Nagy L.G."/>
            <person name="Floudas D."/>
            <person name="Copeland A."/>
            <person name="Barry K.W."/>
            <person name="Cichocki N."/>
            <person name="Veneault-Fourrey C."/>
            <person name="LaButti K."/>
            <person name="Lindquist E.A."/>
            <person name="Lipzen A."/>
            <person name="Lundell T."/>
            <person name="Morin E."/>
            <person name="Murat C."/>
            <person name="Riley R."/>
            <person name="Ohm R."/>
            <person name="Sun H."/>
            <person name="Tunlid A."/>
            <person name="Henrissat B."/>
            <person name="Grigoriev I.V."/>
            <person name="Hibbett D.S."/>
            <person name="Martin F."/>
        </authorList>
    </citation>
    <scope>NUCLEOTIDE SEQUENCE [LARGE SCALE GENOMIC DNA]</scope>
    <source>
        <strain evidence="2">F 1598</strain>
    </source>
</reference>
<accession>A0A0C3AFK5</accession>
<sequence length="224" mass="25679">MALLTAVDMGKFPEWLKTWYLNFSKLPYGQPWLMLVNKWTELEKGYGFKSPAKSLSERLDLICDWTKSKFSPDYRPEPMPAHEISGKFWSWWTHLNAPVRSSTTNDGRLVPGPDGGEIAMETLHVPGKNGWLGLLYALMVWREWVGDGDTTDWEAAVMDVGWVTRRLCESTYYNATAEVIPTLKRPLEVDPDAALSKRVRKICSFLLVAWKYPHLPLRILIPPP</sequence>
<gene>
    <name evidence="1" type="ORF">PILCRDRAFT_93416</name>
</gene>
<dbReference type="HOGENOM" id="CLU_107691_0_0_1"/>
<dbReference type="OrthoDB" id="2803783at2759"/>
<name>A0A0C3AFK5_PILCF</name>
<organism evidence="1 2">
    <name type="scientific">Piloderma croceum (strain F 1598)</name>
    <dbReference type="NCBI Taxonomy" id="765440"/>
    <lineage>
        <taxon>Eukaryota</taxon>
        <taxon>Fungi</taxon>
        <taxon>Dikarya</taxon>
        <taxon>Basidiomycota</taxon>
        <taxon>Agaricomycotina</taxon>
        <taxon>Agaricomycetes</taxon>
        <taxon>Agaricomycetidae</taxon>
        <taxon>Atheliales</taxon>
        <taxon>Atheliaceae</taxon>
        <taxon>Piloderma</taxon>
    </lineage>
</organism>
<protein>
    <submittedName>
        <fullName evidence="1">Uncharacterized protein</fullName>
    </submittedName>
</protein>
<proteinExistence type="predicted"/>
<dbReference type="InParanoid" id="A0A0C3AFK5"/>
<dbReference type="AlphaFoldDB" id="A0A0C3AFK5"/>